<evidence type="ECO:0000259" key="4">
    <source>
        <dbReference type="PROSITE" id="PS51635"/>
    </source>
</evidence>
<dbReference type="InterPro" id="IPR016035">
    <property type="entry name" value="Acyl_Trfase/lysoPLipase"/>
</dbReference>
<protein>
    <submittedName>
        <fullName evidence="5">Patatin-like phospholipase</fullName>
    </submittedName>
</protein>
<evidence type="ECO:0000313" key="5">
    <source>
        <dbReference type="EMBL" id="AYV82411.1"/>
    </source>
</evidence>
<sequence length="400" mass="44759">MGCFFSHYRHTDVTPTTTIATATTTATTTADTATIQTLTEQVNYQQKIIQDQLCLIDTLKNKYNTLNQKNNNNTQTDNSGDILNAKANKDYEYIVLSGGGIKGVSYCGALEVLDKYNIIYDKDGKLKIKGFAGTSAGSITASLLAVGMKVDDLKTLITGIDFDKFLDDKVSYIRDGINFIKHYGLCPGEYVQNLIADQVEKITGNRDYTIQQLYDDKGVTLVIVSTDMNNQKSIYMYPNNPNTLYSQIPIHMAVRMSMSIPFLFMPVLYDNNYHVDGGVLDNYAIHVFDGAYPGDPNARLNICAPNPKVLGLQIITTDDVMGYKVVNRQPINGIIQYSISFIDTFMTENDRRVMSSDNYLRTIFIVTANYPLTTFSLTDQQRQDLISAGTKYTDAYFTDE</sequence>
<feature type="short sequence motif" description="GXSXG" evidence="2">
    <location>
        <begin position="133"/>
        <end position="137"/>
    </location>
</feature>
<dbReference type="EMBL" id="MK072380">
    <property type="protein sequence ID" value="AYV82411.1"/>
    <property type="molecule type" value="Genomic_DNA"/>
</dbReference>
<dbReference type="PANTHER" id="PTHR46394:SF1">
    <property type="entry name" value="PNPLA DOMAIN-CONTAINING PROTEIN"/>
    <property type="match status" value="1"/>
</dbReference>
<keyword evidence="2" id="KW-0442">Lipid degradation</keyword>
<dbReference type="Gene3D" id="3.40.1090.10">
    <property type="entry name" value="Cytosolic phospholipase A2 catalytic domain"/>
    <property type="match status" value="2"/>
</dbReference>
<feature type="coiled-coil region" evidence="3">
    <location>
        <begin position="49"/>
        <end position="76"/>
    </location>
</feature>
<dbReference type="GO" id="GO:0016042">
    <property type="term" value="P:lipid catabolic process"/>
    <property type="evidence" value="ECO:0007669"/>
    <property type="project" value="UniProtKB-UniRule"/>
</dbReference>
<feature type="active site" description="Proton acceptor" evidence="2">
    <location>
        <position position="276"/>
    </location>
</feature>
<feature type="domain" description="PNPLA" evidence="4">
    <location>
        <begin position="94"/>
        <end position="289"/>
    </location>
</feature>
<feature type="short sequence motif" description="DGA/G" evidence="2">
    <location>
        <begin position="276"/>
        <end position="278"/>
    </location>
</feature>
<dbReference type="PROSITE" id="PS51635">
    <property type="entry name" value="PNPLA"/>
    <property type="match status" value="1"/>
</dbReference>
<name>A0A3G5A8C4_9VIRU</name>
<keyword evidence="3" id="KW-0175">Coiled coil</keyword>
<evidence type="ECO:0000256" key="2">
    <source>
        <dbReference type="PROSITE-ProRule" id="PRU01161"/>
    </source>
</evidence>
<feature type="short sequence motif" description="GXGXXG" evidence="2">
    <location>
        <begin position="98"/>
        <end position="103"/>
    </location>
</feature>
<dbReference type="GO" id="GO:0016787">
    <property type="term" value="F:hydrolase activity"/>
    <property type="evidence" value="ECO:0007669"/>
    <property type="project" value="UniProtKB-UniRule"/>
</dbReference>
<feature type="active site" description="Nucleophile" evidence="2">
    <location>
        <position position="135"/>
    </location>
</feature>
<dbReference type="SUPFAM" id="SSF52151">
    <property type="entry name" value="FabD/lysophospholipase-like"/>
    <property type="match status" value="1"/>
</dbReference>
<keyword evidence="2" id="KW-0378">Hydrolase</keyword>
<organism evidence="5">
    <name type="scientific">Homavirus sp</name>
    <dbReference type="NCBI Taxonomy" id="2487769"/>
    <lineage>
        <taxon>Viruses</taxon>
        <taxon>Varidnaviria</taxon>
        <taxon>Bamfordvirae</taxon>
        <taxon>Nucleocytoviricota</taxon>
        <taxon>Megaviricetes</taxon>
        <taxon>Imitervirales</taxon>
        <taxon>Mimiviridae</taxon>
        <taxon>Klosneuvirinae</taxon>
    </lineage>
</organism>
<keyword evidence="1 2" id="KW-0443">Lipid metabolism</keyword>
<gene>
    <name evidence="5" type="ORF">Homavirus49_2</name>
</gene>
<dbReference type="Pfam" id="PF01734">
    <property type="entry name" value="Patatin"/>
    <property type="match status" value="1"/>
</dbReference>
<proteinExistence type="predicted"/>
<dbReference type="CDD" id="cd07207">
    <property type="entry name" value="Pat_ExoU_VipD_like"/>
    <property type="match status" value="1"/>
</dbReference>
<evidence type="ECO:0000256" key="1">
    <source>
        <dbReference type="ARBA" id="ARBA00023098"/>
    </source>
</evidence>
<reference evidence="5" key="1">
    <citation type="submission" date="2018-10" db="EMBL/GenBank/DDBJ databases">
        <title>Hidden diversity of soil giant viruses.</title>
        <authorList>
            <person name="Schulz F."/>
            <person name="Alteio L."/>
            <person name="Goudeau D."/>
            <person name="Ryan E.M."/>
            <person name="Malmstrom R.R."/>
            <person name="Blanchard J."/>
            <person name="Woyke T."/>
        </authorList>
    </citation>
    <scope>NUCLEOTIDE SEQUENCE</scope>
    <source>
        <strain evidence="5">HOV1</strain>
    </source>
</reference>
<evidence type="ECO:0000256" key="3">
    <source>
        <dbReference type="SAM" id="Coils"/>
    </source>
</evidence>
<dbReference type="InterPro" id="IPR002641">
    <property type="entry name" value="PNPLA_dom"/>
</dbReference>
<accession>A0A3G5A8C4</accession>
<dbReference type="InterPro" id="IPR052580">
    <property type="entry name" value="Lipid_Hydrolase"/>
</dbReference>
<dbReference type="PANTHER" id="PTHR46394">
    <property type="entry name" value="ANNEXIN"/>
    <property type="match status" value="1"/>
</dbReference>